<dbReference type="EMBL" id="DAKRPA010000080">
    <property type="protein sequence ID" value="DAZ99571.1"/>
    <property type="molecule type" value="Genomic_DNA"/>
</dbReference>
<reference evidence="2" key="2">
    <citation type="journal article" date="2023" name="Microbiol Resour">
        <title>Decontamination and Annotation of the Draft Genome Sequence of the Oomycete Lagenidium giganteum ARSEF 373.</title>
        <authorList>
            <person name="Morgan W.R."/>
            <person name="Tartar A."/>
        </authorList>
    </citation>
    <scope>NUCLEOTIDE SEQUENCE</scope>
    <source>
        <strain evidence="2">ARSEF 373</strain>
    </source>
</reference>
<proteinExistence type="predicted"/>
<evidence type="ECO:0000313" key="3">
    <source>
        <dbReference type="Proteomes" id="UP001146120"/>
    </source>
</evidence>
<organism evidence="2 3">
    <name type="scientific">Lagenidium giganteum</name>
    <dbReference type="NCBI Taxonomy" id="4803"/>
    <lineage>
        <taxon>Eukaryota</taxon>
        <taxon>Sar</taxon>
        <taxon>Stramenopiles</taxon>
        <taxon>Oomycota</taxon>
        <taxon>Peronosporomycetes</taxon>
        <taxon>Pythiales</taxon>
        <taxon>Pythiaceae</taxon>
    </lineage>
</organism>
<name>A0AAV2YYU9_9STRA</name>
<reference evidence="2" key="1">
    <citation type="submission" date="2022-11" db="EMBL/GenBank/DDBJ databases">
        <authorList>
            <person name="Morgan W.R."/>
            <person name="Tartar A."/>
        </authorList>
    </citation>
    <scope>NUCLEOTIDE SEQUENCE</scope>
    <source>
        <strain evidence="2">ARSEF 373</strain>
    </source>
</reference>
<dbReference type="AlphaFoldDB" id="A0AAV2YYU9"/>
<keyword evidence="3" id="KW-1185">Reference proteome</keyword>
<feature type="compositionally biased region" description="Basic and acidic residues" evidence="1">
    <location>
        <begin position="216"/>
        <end position="232"/>
    </location>
</feature>
<feature type="compositionally biased region" description="Gly residues" evidence="1">
    <location>
        <begin position="313"/>
        <end position="330"/>
    </location>
</feature>
<feature type="region of interest" description="Disordered" evidence="1">
    <location>
        <begin position="244"/>
        <end position="263"/>
    </location>
</feature>
<dbReference type="PANTHER" id="PTHR37028:SF4">
    <property type="entry name" value="ALMS MOTIF DOMAIN-CONTAINING PROTEIN"/>
    <property type="match status" value="1"/>
</dbReference>
<feature type="region of interest" description="Disordered" evidence="1">
    <location>
        <begin position="120"/>
        <end position="145"/>
    </location>
</feature>
<dbReference type="Proteomes" id="UP001146120">
    <property type="component" value="Unassembled WGS sequence"/>
</dbReference>
<accession>A0AAV2YYU9</accession>
<sequence>MEGTAGVSTLLQQMKNGEISKLQMFQQLAKLQAAGANQMSSAPAPLLPPPAPHSIASSLFANNHAPTQPSVSSVYPLPMHQSAENRVPPPSEAPAPYVTFTLNPAPAPVYPVRQPFAATTPAPAPAPMSNPSYQSSYLQPSDAASVRSKTSTGATMVGSDAEFLATGVSHDKAQPFSVQEWIANKMRSNAHASTGVTASSAPMASKLFTTEHNHTEAVRFDSSDSSSHRSGDSYESYALPLDAHGVHGGAMDSNDPARQQNDTPQYVYTPQRNLEAQNYFLPSDGRTLDRPHEYIDFSEPFRDDHGNDLTGNRSGGGNGNGNGGGNGGGNASTNDDAKFHTRVTRWKSQKDAIREQMKQQLLQAELDECTFTPKVNPKSTKVVARMRGRLSSAGDGSDSNLNTAQSVSERLYQEADNYKAREELATRLKADEEAELQRECTFRPRINKGNPITEKVKPKYMDLVNNPGAVSNTTAAMEASAKAMEECTFHPRVNPIGPEMVSAQLYLQQDIYERLSRSCLPPGDNNSNRDMRSEDGDSSISVYSPRSHRRSQDDCYVRSQRRRSQSMSTRKPRQRPRSAGGELTEEDREERARSFQSFLERQQFHEQARRKRIEMTKQHLKPEHRPTINKKSLSMMENGRRGDFLERITKYALRKEHDTVKMKTVRVSDPNCTFKPQINTTSARRKPRSVTELSRGDLLRRETTQRLMKLKMEQEEMAALTFRPQLNRVSDRFEGKLKILTSPDTYLQRIQQQTQAHTVKQRRAVQEKELEEFAECTFKPRTIEAPSYVQRIARSVALTKALKQQQQQSTSKAPEKPDWR</sequence>
<feature type="compositionally biased region" description="Basic residues" evidence="1">
    <location>
        <begin position="559"/>
        <end position="576"/>
    </location>
</feature>
<evidence type="ECO:0000256" key="1">
    <source>
        <dbReference type="SAM" id="MobiDB-lite"/>
    </source>
</evidence>
<feature type="region of interest" description="Disordered" evidence="1">
    <location>
        <begin position="517"/>
        <end position="594"/>
    </location>
</feature>
<feature type="region of interest" description="Disordered" evidence="1">
    <location>
        <begin position="297"/>
        <end position="337"/>
    </location>
</feature>
<evidence type="ECO:0000313" key="2">
    <source>
        <dbReference type="EMBL" id="DAZ99571.1"/>
    </source>
</evidence>
<feature type="compositionally biased region" description="Low complexity" evidence="1">
    <location>
        <begin position="801"/>
        <end position="812"/>
    </location>
</feature>
<feature type="compositionally biased region" description="Polar residues" evidence="1">
    <location>
        <begin position="129"/>
        <end position="139"/>
    </location>
</feature>
<feature type="compositionally biased region" description="Basic and acidic residues" evidence="1">
    <location>
        <begin position="297"/>
        <end position="307"/>
    </location>
</feature>
<feature type="region of interest" description="Disordered" evidence="1">
    <location>
        <begin position="216"/>
        <end position="235"/>
    </location>
</feature>
<dbReference type="PANTHER" id="PTHR37028">
    <property type="entry name" value="UNNAMED PRODUCT-RELATED"/>
    <property type="match status" value="1"/>
</dbReference>
<comment type="caution">
    <text evidence="2">The sequence shown here is derived from an EMBL/GenBank/DDBJ whole genome shotgun (WGS) entry which is preliminary data.</text>
</comment>
<feature type="region of interest" description="Disordered" evidence="1">
    <location>
        <begin position="801"/>
        <end position="820"/>
    </location>
</feature>
<gene>
    <name evidence="2" type="ORF">N0F65_001399</name>
</gene>
<protein>
    <submittedName>
        <fullName evidence="2">Uncharacterized protein</fullName>
    </submittedName>
</protein>